<name>A0A368TQ42_9GAMM</name>
<gene>
    <name evidence="1" type="ORF">DU506_18370</name>
</gene>
<dbReference type="EMBL" id="QPIJ01000065">
    <property type="protein sequence ID" value="RCV86436.1"/>
    <property type="molecule type" value="Genomic_DNA"/>
</dbReference>
<proteinExistence type="predicted"/>
<reference evidence="1 2" key="1">
    <citation type="submission" date="2018-07" db="EMBL/GenBank/DDBJ databases">
        <title>Halomonas rutogse sp. nov., isolated from Lake TangqianCo on Tibetan Plateau.</title>
        <authorList>
            <person name="Lu H."/>
            <person name="Xing P."/>
            <person name="Wu Q."/>
        </authorList>
    </citation>
    <scope>NUCLEOTIDE SEQUENCE [LARGE SCALE GENOMIC DNA]</scope>
    <source>
        <strain evidence="1 2">TQ8S</strain>
    </source>
</reference>
<keyword evidence="2" id="KW-1185">Reference proteome</keyword>
<sequence>MNDKRFESWWTSNPARVALNPAAKEVARKVWKAAQQDMATELLEINPAPAGASFDALIASLTTARGVPHVKGAPC</sequence>
<evidence type="ECO:0000313" key="2">
    <source>
        <dbReference type="Proteomes" id="UP000253204"/>
    </source>
</evidence>
<protein>
    <submittedName>
        <fullName evidence="1">Uncharacterized protein</fullName>
    </submittedName>
</protein>
<accession>A0A368TQ42</accession>
<dbReference type="Proteomes" id="UP000253204">
    <property type="component" value="Unassembled WGS sequence"/>
</dbReference>
<dbReference type="RefSeq" id="WP_114488323.1">
    <property type="nucleotide sequence ID" value="NZ_QPIJ01000065.1"/>
</dbReference>
<comment type="caution">
    <text evidence="1">The sequence shown here is derived from an EMBL/GenBank/DDBJ whole genome shotgun (WGS) entry which is preliminary data.</text>
</comment>
<evidence type="ECO:0000313" key="1">
    <source>
        <dbReference type="EMBL" id="RCV86436.1"/>
    </source>
</evidence>
<organism evidence="1 2">
    <name type="scientific">Vreelandella rituensis</name>
    <dbReference type="NCBI Taxonomy" id="2282306"/>
    <lineage>
        <taxon>Bacteria</taxon>
        <taxon>Pseudomonadati</taxon>
        <taxon>Pseudomonadota</taxon>
        <taxon>Gammaproteobacteria</taxon>
        <taxon>Oceanospirillales</taxon>
        <taxon>Halomonadaceae</taxon>
        <taxon>Vreelandella</taxon>
    </lineage>
</organism>
<dbReference type="AlphaFoldDB" id="A0A368TQ42"/>